<accession>A0A0R2CYH5</accession>
<dbReference type="GO" id="GO:0006298">
    <property type="term" value="P:mismatch repair"/>
    <property type="evidence" value="ECO:0007669"/>
    <property type="project" value="TreeGrafter"/>
</dbReference>
<dbReference type="EMBL" id="AYZD01000015">
    <property type="protein sequence ID" value="KRM96298.1"/>
    <property type="molecule type" value="Genomic_DNA"/>
</dbReference>
<dbReference type="InterPro" id="IPR001352">
    <property type="entry name" value="RNase_HII/HIII"/>
</dbReference>
<feature type="binding site" evidence="14 15">
    <location>
        <position position="80"/>
    </location>
    <ligand>
        <name>a divalent metal cation</name>
        <dbReference type="ChEBI" id="CHEBI:60240"/>
    </ligand>
</feature>
<evidence type="ECO:0000256" key="1">
    <source>
        <dbReference type="ARBA" id="ARBA00000077"/>
    </source>
</evidence>
<dbReference type="STRING" id="1423725.FC19_GL000582"/>
<evidence type="ECO:0000256" key="15">
    <source>
        <dbReference type="PROSITE-ProRule" id="PRU01319"/>
    </source>
</evidence>
<comment type="cofactor">
    <cofactor evidence="14 15">
        <name>Mn(2+)</name>
        <dbReference type="ChEBI" id="CHEBI:29035"/>
    </cofactor>
    <cofactor evidence="14 15">
        <name>Mg(2+)</name>
        <dbReference type="ChEBI" id="CHEBI:18420"/>
    </cofactor>
    <text evidence="14 15">Manganese or magnesium. Binds 1 divalent metal ion per monomer in the absence of substrate. May bind a second metal ion after substrate binding.</text>
</comment>
<dbReference type="InterPro" id="IPR024567">
    <property type="entry name" value="RNase_HII/HIII_dom"/>
</dbReference>
<keyword evidence="8 14" id="KW-0963">Cytoplasm</keyword>
<dbReference type="NCBIfam" id="NF000594">
    <property type="entry name" value="PRK00015.1-1"/>
    <property type="match status" value="1"/>
</dbReference>
<dbReference type="InterPro" id="IPR022898">
    <property type="entry name" value="RNase_HII"/>
</dbReference>
<evidence type="ECO:0000256" key="12">
    <source>
        <dbReference type="ARBA" id="ARBA00022801"/>
    </source>
</evidence>
<evidence type="ECO:0000259" key="18">
    <source>
        <dbReference type="PROSITE" id="PS51975"/>
    </source>
</evidence>
<evidence type="ECO:0000256" key="6">
    <source>
        <dbReference type="ARBA" id="ARBA00012180"/>
    </source>
</evidence>
<evidence type="ECO:0000256" key="14">
    <source>
        <dbReference type="HAMAP-Rule" id="MF_00052"/>
    </source>
</evidence>
<dbReference type="Pfam" id="PF01351">
    <property type="entry name" value="RNase_HII"/>
    <property type="match status" value="1"/>
</dbReference>
<dbReference type="SUPFAM" id="SSF53098">
    <property type="entry name" value="Ribonuclease H-like"/>
    <property type="match status" value="1"/>
</dbReference>
<dbReference type="PATRIC" id="fig|1423725.3.peg.602"/>
<dbReference type="GO" id="GO:0004523">
    <property type="term" value="F:RNA-DNA hybrid ribonuclease activity"/>
    <property type="evidence" value="ECO:0007669"/>
    <property type="project" value="UniProtKB-UniRule"/>
</dbReference>
<keyword evidence="11 14" id="KW-0255">Endonuclease</keyword>
<keyword evidence="17" id="KW-0175">Coiled coil</keyword>
<dbReference type="PANTHER" id="PTHR10954:SF18">
    <property type="entry name" value="RIBONUCLEASE HII"/>
    <property type="match status" value="1"/>
</dbReference>
<evidence type="ECO:0000256" key="2">
    <source>
        <dbReference type="ARBA" id="ARBA00001946"/>
    </source>
</evidence>
<dbReference type="InterPro" id="IPR012337">
    <property type="entry name" value="RNaseH-like_sf"/>
</dbReference>
<dbReference type="GO" id="GO:0003723">
    <property type="term" value="F:RNA binding"/>
    <property type="evidence" value="ECO:0007669"/>
    <property type="project" value="UniProtKB-UniRule"/>
</dbReference>
<evidence type="ECO:0000256" key="13">
    <source>
        <dbReference type="ARBA" id="ARBA00023211"/>
    </source>
</evidence>
<dbReference type="PANTHER" id="PTHR10954">
    <property type="entry name" value="RIBONUCLEASE H2 SUBUNIT A"/>
    <property type="match status" value="1"/>
</dbReference>
<reference evidence="19 20" key="1">
    <citation type="journal article" date="2015" name="Genome Announc.">
        <title>Expanding the biotechnology potential of lactobacilli through comparative genomics of 213 strains and associated genera.</title>
        <authorList>
            <person name="Sun Z."/>
            <person name="Harris H.M."/>
            <person name="McCann A."/>
            <person name="Guo C."/>
            <person name="Argimon S."/>
            <person name="Zhang W."/>
            <person name="Yang X."/>
            <person name="Jeffery I.B."/>
            <person name="Cooney J.C."/>
            <person name="Kagawa T.F."/>
            <person name="Liu W."/>
            <person name="Song Y."/>
            <person name="Salvetti E."/>
            <person name="Wrobel A."/>
            <person name="Rasinkangas P."/>
            <person name="Parkhill J."/>
            <person name="Rea M.C."/>
            <person name="O'Sullivan O."/>
            <person name="Ritari J."/>
            <person name="Douillard F.P."/>
            <person name="Paul Ross R."/>
            <person name="Yang R."/>
            <person name="Briner A.E."/>
            <person name="Felis G.E."/>
            <person name="de Vos W.M."/>
            <person name="Barrangou R."/>
            <person name="Klaenhammer T.R."/>
            <person name="Caufield P.W."/>
            <person name="Cui Y."/>
            <person name="Zhang H."/>
            <person name="O'Toole P.W."/>
        </authorList>
    </citation>
    <scope>NUCLEOTIDE SEQUENCE [LARGE SCALE GENOMIC DNA]</scope>
    <source>
        <strain evidence="19 20">DSM 21051</strain>
    </source>
</reference>
<keyword evidence="9 14" id="KW-0540">Nuclease</keyword>
<evidence type="ECO:0000256" key="8">
    <source>
        <dbReference type="ARBA" id="ARBA00022490"/>
    </source>
</evidence>
<evidence type="ECO:0000256" key="4">
    <source>
        <dbReference type="ARBA" id="ARBA00004496"/>
    </source>
</evidence>
<evidence type="ECO:0000256" key="11">
    <source>
        <dbReference type="ARBA" id="ARBA00022759"/>
    </source>
</evidence>
<dbReference type="GO" id="GO:0005737">
    <property type="term" value="C:cytoplasm"/>
    <property type="evidence" value="ECO:0007669"/>
    <property type="project" value="UniProtKB-SubCell"/>
</dbReference>
<comment type="caution">
    <text evidence="19">The sequence shown here is derived from an EMBL/GenBank/DDBJ whole genome shotgun (WGS) entry which is preliminary data.</text>
</comment>
<dbReference type="HAMAP" id="MF_00052_B">
    <property type="entry name" value="RNase_HII_B"/>
    <property type="match status" value="1"/>
</dbReference>
<dbReference type="PROSITE" id="PS51975">
    <property type="entry name" value="RNASE_H_2"/>
    <property type="match status" value="1"/>
</dbReference>
<dbReference type="AlphaFoldDB" id="A0A0R2CYH5"/>
<dbReference type="EC" id="3.1.26.4" evidence="6 14"/>
<comment type="function">
    <text evidence="3 14 16">Endonuclease that specifically degrades the RNA of RNA-DNA hybrids.</text>
</comment>
<feature type="domain" description="RNase H type-2" evidence="18">
    <location>
        <begin position="74"/>
        <end position="259"/>
    </location>
</feature>
<proteinExistence type="inferred from homology"/>
<keyword evidence="12 14" id="KW-0378">Hydrolase</keyword>
<evidence type="ECO:0000256" key="3">
    <source>
        <dbReference type="ARBA" id="ARBA00004065"/>
    </source>
</evidence>
<evidence type="ECO:0000313" key="20">
    <source>
        <dbReference type="Proteomes" id="UP000051015"/>
    </source>
</evidence>
<dbReference type="FunFam" id="3.30.420.10:FF:000006">
    <property type="entry name" value="Ribonuclease HII"/>
    <property type="match status" value="1"/>
</dbReference>
<evidence type="ECO:0000256" key="17">
    <source>
        <dbReference type="SAM" id="Coils"/>
    </source>
</evidence>
<dbReference type="GO" id="GO:0032299">
    <property type="term" value="C:ribonuclease H2 complex"/>
    <property type="evidence" value="ECO:0007669"/>
    <property type="project" value="TreeGrafter"/>
</dbReference>
<dbReference type="InterPro" id="IPR036397">
    <property type="entry name" value="RNaseH_sf"/>
</dbReference>
<evidence type="ECO:0000256" key="10">
    <source>
        <dbReference type="ARBA" id="ARBA00022723"/>
    </source>
</evidence>
<organism evidence="19 20">
    <name type="scientific">Liquorilactobacillus aquaticus DSM 21051</name>
    <dbReference type="NCBI Taxonomy" id="1423725"/>
    <lineage>
        <taxon>Bacteria</taxon>
        <taxon>Bacillati</taxon>
        <taxon>Bacillota</taxon>
        <taxon>Bacilli</taxon>
        <taxon>Lactobacillales</taxon>
        <taxon>Lactobacillaceae</taxon>
        <taxon>Liquorilactobacillus</taxon>
    </lineage>
</organism>
<dbReference type="NCBIfam" id="NF000595">
    <property type="entry name" value="PRK00015.1-3"/>
    <property type="match status" value="1"/>
</dbReference>
<dbReference type="GO" id="GO:0043137">
    <property type="term" value="P:DNA replication, removal of RNA primer"/>
    <property type="evidence" value="ECO:0007669"/>
    <property type="project" value="TreeGrafter"/>
</dbReference>
<comment type="subcellular location">
    <subcellularLocation>
        <location evidence="4 14">Cytoplasm</location>
    </subcellularLocation>
</comment>
<evidence type="ECO:0000313" key="19">
    <source>
        <dbReference type="EMBL" id="KRM96298.1"/>
    </source>
</evidence>
<protein>
    <recommendedName>
        <fullName evidence="7 14">Ribonuclease HII</fullName>
        <shortName evidence="14">RNase HII</shortName>
        <ecNumber evidence="6 14">3.1.26.4</ecNumber>
    </recommendedName>
</protein>
<evidence type="ECO:0000256" key="5">
    <source>
        <dbReference type="ARBA" id="ARBA00007383"/>
    </source>
</evidence>
<comment type="catalytic activity">
    <reaction evidence="1 14 15 16">
        <text>Endonucleolytic cleavage to 5'-phosphomonoester.</text>
        <dbReference type="EC" id="3.1.26.4"/>
    </reaction>
</comment>
<feature type="coiled-coil region" evidence="17">
    <location>
        <begin position="34"/>
        <end position="61"/>
    </location>
</feature>
<evidence type="ECO:0000256" key="9">
    <source>
        <dbReference type="ARBA" id="ARBA00022722"/>
    </source>
</evidence>
<feature type="binding site" evidence="14 15">
    <location>
        <position position="81"/>
    </location>
    <ligand>
        <name>a divalent metal cation</name>
        <dbReference type="ChEBI" id="CHEBI:60240"/>
    </ligand>
</feature>
<comment type="similarity">
    <text evidence="5 14 16">Belongs to the RNase HII family.</text>
</comment>
<dbReference type="Gene3D" id="3.30.420.10">
    <property type="entry name" value="Ribonuclease H-like superfamily/Ribonuclease H"/>
    <property type="match status" value="1"/>
</dbReference>
<comment type="cofactor">
    <cofactor evidence="2">
        <name>Mg(2+)</name>
        <dbReference type="ChEBI" id="CHEBI:18420"/>
    </cofactor>
</comment>
<feature type="binding site" evidence="14 15">
    <location>
        <position position="172"/>
    </location>
    <ligand>
        <name>a divalent metal cation</name>
        <dbReference type="ChEBI" id="CHEBI:60240"/>
    </ligand>
</feature>
<keyword evidence="20" id="KW-1185">Reference proteome</keyword>
<keyword evidence="13 14" id="KW-0464">Manganese</keyword>
<dbReference type="Proteomes" id="UP000051015">
    <property type="component" value="Unassembled WGS sequence"/>
</dbReference>
<dbReference type="CDD" id="cd07182">
    <property type="entry name" value="RNase_HII_bacteria_HII_like"/>
    <property type="match status" value="1"/>
</dbReference>
<dbReference type="GO" id="GO:0030145">
    <property type="term" value="F:manganese ion binding"/>
    <property type="evidence" value="ECO:0007669"/>
    <property type="project" value="UniProtKB-UniRule"/>
</dbReference>
<evidence type="ECO:0000256" key="16">
    <source>
        <dbReference type="RuleBase" id="RU003515"/>
    </source>
</evidence>
<keyword evidence="10 14" id="KW-0479">Metal-binding</keyword>
<gene>
    <name evidence="14" type="primary">rnhB</name>
    <name evidence="19" type="ORF">FC19_GL000582</name>
</gene>
<sequence length="259" mass="29367">MKMMTSKLTISMIKEILEREPDEDFVKRLRKDPRKGVQTQLNNYSKRLAKTEEKKILFEKRFSFEKKFWNDGQTYVAGIDEAGRGPLAGPVIAAAVILPHNFDLLEVNDSKQLSAQKRENLYVKILERALAVGVGFADSALIDEINIYQAARSAMKEAVEALTIRPQQLIIDAMQIDTKIPQLKLIKADARSISVAAASIVAKVSRDHLMEYYDSLYPVYDFKDNNGYGTAKHLKALETYGVTPIHRKTFEPIKSQFLN</sequence>
<name>A0A0R2CYH5_9LACO</name>
<evidence type="ECO:0000256" key="7">
    <source>
        <dbReference type="ARBA" id="ARBA00019179"/>
    </source>
</evidence>